<sequence>RCFWKWLCNFSCDLAKHPKHACKSINSNWGPENPGSNLQECQKVHYRMSATEILKSPIAPKSPGEFLMDGSRPFEEPLSPVQQQLLEGTAEQICKQQPLQYTQPYQKGKPKTQMEAHTMIVPPEKYTFDY</sequence>
<organism evidence="1 2">
    <name type="scientific">Cirrhinus mrigala</name>
    <name type="common">Mrigala</name>
    <dbReference type="NCBI Taxonomy" id="683832"/>
    <lineage>
        <taxon>Eukaryota</taxon>
        <taxon>Metazoa</taxon>
        <taxon>Chordata</taxon>
        <taxon>Craniata</taxon>
        <taxon>Vertebrata</taxon>
        <taxon>Euteleostomi</taxon>
        <taxon>Actinopterygii</taxon>
        <taxon>Neopterygii</taxon>
        <taxon>Teleostei</taxon>
        <taxon>Ostariophysi</taxon>
        <taxon>Cypriniformes</taxon>
        <taxon>Cyprinidae</taxon>
        <taxon>Labeoninae</taxon>
        <taxon>Labeonini</taxon>
        <taxon>Cirrhinus</taxon>
    </lineage>
</organism>
<proteinExistence type="predicted"/>
<comment type="caution">
    <text evidence="1">The sequence shown here is derived from an EMBL/GenBank/DDBJ whole genome shotgun (WGS) entry which is preliminary data.</text>
</comment>
<dbReference type="InterPro" id="IPR024845">
    <property type="entry name" value="NHS-like"/>
</dbReference>
<reference evidence="1 2" key="1">
    <citation type="submission" date="2024-05" db="EMBL/GenBank/DDBJ databases">
        <title>Genome sequencing and assembly of Indian major carp, Cirrhinus mrigala (Hamilton, 1822).</title>
        <authorList>
            <person name="Mohindra V."/>
            <person name="Chowdhury L.M."/>
            <person name="Lal K."/>
            <person name="Jena J.K."/>
        </authorList>
    </citation>
    <scope>NUCLEOTIDE SEQUENCE [LARGE SCALE GENOMIC DNA]</scope>
    <source>
        <strain evidence="1">CM1030</strain>
        <tissue evidence="1">Blood</tissue>
    </source>
</reference>
<protein>
    <submittedName>
        <fullName evidence="1">Uncharacterized protein</fullName>
    </submittedName>
</protein>
<gene>
    <name evidence="1" type="ORF">M9458_045842</name>
</gene>
<keyword evidence="2" id="KW-1185">Reference proteome</keyword>
<evidence type="ECO:0000313" key="1">
    <source>
        <dbReference type="EMBL" id="KAL0157766.1"/>
    </source>
</evidence>
<dbReference type="AlphaFoldDB" id="A0ABD0N952"/>
<dbReference type="Pfam" id="PF15273">
    <property type="entry name" value="NHS"/>
    <property type="match status" value="1"/>
</dbReference>
<dbReference type="EMBL" id="JAMKFB020000023">
    <property type="protein sequence ID" value="KAL0157766.1"/>
    <property type="molecule type" value="Genomic_DNA"/>
</dbReference>
<feature type="non-terminal residue" evidence="1">
    <location>
        <position position="1"/>
    </location>
</feature>
<accession>A0ABD0N952</accession>
<name>A0ABD0N952_CIRMR</name>
<evidence type="ECO:0000313" key="2">
    <source>
        <dbReference type="Proteomes" id="UP001529510"/>
    </source>
</evidence>
<dbReference type="Proteomes" id="UP001529510">
    <property type="component" value="Unassembled WGS sequence"/>
</dbReference>